<evidence type="ECO:0000256" key="15">
    <source>
        <dbReference type="ARBA" id="ARBA00023158"/>
    </source>
</evidence>
<evidence type="ECO:0000256" key="3">
    <source>
        <dbReference type="ARBA" id="ARBA00004496"/>
    </source>
</evidence>
<dbReference type="Gene3D" id="3.30.420.10">
    <property type="entry name" value="Ribonuclease H-like superfamily/Ribonuclease H"/>
    <property type="match status" value="1"/>
</dbReference>
<dbReference type="InterPro" id="IPR006941">
    <property type="entry name" value="RNase_CAF1"/>
</dbReference>
<evidence type="ECO:0000313" key="18">
    <source>
        <dbReference type="EMBL" id="KAJ3223585.1"/>
    </source>
</evidence>
<keyword evidence="13" id="KW-0694">RNA-binding</keyword>
<keyword evidence="7" id="KW-0678">Repressor</keyword>
<dbReference type="GO" id="GO:0046872">
    <property type="term" value="F:metal ion binding"/>
    <property type="evidence" value="ECO:0007669"/>
    <property type="project" value="UniProtKB-KW"/>
</dbReference>
<dbReference type="AlphaFoldDB" id="A0AAD5XZV6"/>
<evidence type="ECO:0000256" key="8">
    <source>
        <dbReference type="ARBA" id="ARBA00022722"/>
    </source>
</evidence>
<evidence type="ECO:0000256" key="6">
    <source>
        <dbReference type="ARBA" id="ARBA00022490"/>
    </source>
</evidence>
<dbReference type="EC" id="3.1.13.4" evidence="5"/>
<evidence type="ECO:0000256" key="11">
    <source>
        <dbReference type="ARBA" id="ARBA00022839"/>
    </source>
</evidence>
<evidence type="ECO:0000256" key="5">
    <source>
        <dbReference type="ARBA" id="ARBA00012161"/>
    </source>
</evidence>
<keyword evidence="9" id="KW-0479">Metal-binding</keyword>
<dbReference type="EMBL" id="JADGJW010000124">
    <property type="protein sequence ID" value="KAJ3223585.1"/>
    <property type="molecule type" value="Genomic_DNA"/>
</dbReference>
<keyword evidence="19" id="KW-1185">Reference proteome</keyword>
<keyword evidence="8" id="KW-0540">Nuclease</keyword>
<evidence type="ECO:0000313" key="19">
    <source>
        <dbReference type="Proteomes" id="UP001211065"/>
    </source>
</evidence>
<reference evidence="18" key="1">
    <citation type="submission" date="2020-05" db="EMBL/GenBank/DDBJ databases">
        <title>Phylogenomic resolution of chytrid fungi.</title>
        <authorList>
            <person name="Stajich J.E."/>
            <person name="Amses K."/>
            <person name="Simmons R."/>
            <person name="Seto K."/>
            <person name="Myers J."/>
            <person name="Bonds A."/>
            <person name="Quandt C.A."/>
            <person name="Barry K."/>
            <person name="Liu P."/>
            <person name="Grigoriev I."/>
            <person name="Longcore J.E."/>
            <person name="James T.Y."/>
        </authorList>
    </citation>
    <scope>NUCLEOTIDE SEQUENCE</scope>
    <source>
        <strain evidence="18">JEL0476</strain>
    </source>
</reference>
<evidence type="ECO:0000256" key="16">
    <source>
        <dbReference type="ARBA" id="ARBA00023163"/>
    </source>
</evidence>
<keyword evidence="16" id="KW-0804">Transcription</keyword>
<dbReference type="Pfam" id="PF04857">
    <property type="entry name" value="CAF1"/>
    <property type="match status" value="2"/>
</dbReference>
<dbReference type="PANTHER" id="PTHR10797">
    <property type="entry name" value="CCR4-NOT TRANSCRIPTION COMPLEX SUBUNIT"/>
    <property type="match status" value="1"/>
</dbReference>
<keyword evidence="11" id="KW-0269">Exonuclease</keyword>
<evidence type="ECO:0000256" key="14">
    <source>
        <dbReference type="ARBA" id="ARBA00023015"/>
    </source>
</evidence>
<dbReference type="FunFam" id="3.30.420.10:FF:000005">
    <property type="entry name" value="CCR4-NOT transcription complex subunit 7"/>
    <property type="match status" value="1"/>
</dbReference>
<dbReference type="GO" id="GO:0030014">
    <property type="term" value="C:CCR4-NOT complex"/>
    <property type="evidence" value="ECO:0007669"/>
    <property type="project" value="InterPro"/>
</dbReference>
<sequence length="260" mass="30089">MSRESNLQEEFLILQDIVEKFPYVAMDTEFPGVVARPIGHFKTSSDYHYQTLRCNVDLLNIIQLGISFCDENGNPPPGCSTWQFNFKFNLSDDMYAQDSIDLLQKSGIDFKKHQDFGIDLLHFGELMTSSGLVLLKEVKWVSFHSGYDFGYLLKVLTCKLLPKEEESFFELLRLYFPCIYDIKYLMKSCKNLKGGLQEVADDLQIKRVGPQHQAGSDSLLTCKTFFKMRQTFFENKIDDLKYLGFLYGLSSSFPYQQQIK</sequence>
<gene>
    <name evidence="18" type="primary">CNOT7</name>
    <name evidence="18" type="ORF">HK099_000935</name>
</gene>
<evidence type="ECO:0000256" key="17">
    <source>
        <dbReference type="ARBA" id="ARBA00023242"/>
    </source>
</evidence>
<evidence type="ECO:0000256" key="12">
    <source>
        <dbReference type="ARBA" id="ARBA00022845"/>
    </source>
</evidence>
<dbReference type="GO" id="GO:0005737">
    <property type="term" value="C:cytoplasm"/>
    <property type="evidence" value="ECO:0007669"/>
    <property type="project" value="UniProtKB-SubCell"/>
</dbReference>
<name>A0AAD5XZV6_9FUNG</name>
<dbReference type="SUPFAM" id="SSF53098">
    <property type="entry name" value="Ribonuclease H-like"/>
    <property type="match status" value="1"/>
</dbReference>
<evidence type="ECO:0000256" key="10">
    <source>
        <dbReference type="ARBA" id="ARBA00022801"/>
    </source>
</evidence>
<keyword evidence="17" id="KW-0539">Nucleus</keyword>
<comment type="catalytic activity">
    <reaction evidence="1">
        <text>Exonucleolytic cleavage of poly(A) to 5'-AMP.</text>
        <dbReference type="EC" id="3.1.13.4"/>
    </reaction>
</comment>
<dbReference type="GO" id="GO:0003723">
    <property type="term" value="F:RNA binding"/>
    <property type="evidence" value="ECO:0007669"/>
    <property type="project" value="UniProtKB-KW"/>
</dbReference>
<dbReference type="InterPro" id="IPR012337">
    <property type="entry name" value="RNaseH-like_sf"/>
</dbReference>
<dbReference type="GO" id="GO:0031047">
    <property type="term" value="P:regulatory ncRNA-mediated gene silencing"/>
    <property type="evidence" value="ECO:0007669"/>
    <property type="project" value="UniProtKB-KW"/>
</dbReference>
<dbReference type="GO" id="GO:0006417">
    <property type="term" value="P:regulation of translation"/>
    <property type="evidence" value="ECO:0007669"/>
    <property type="project" value="UniProtKB-KW"/>
</dbReference>
<dbReference type="InterPro" id="IPR039637">
    <property type="entry name" value="CNOT7/CNOT8/Pop2"/>
</dbReference>
<protein>
    <recommendedName>
        <fullName evidence="5">poly(A)-specific ribonuclease</fullName>
        <ecNumber evidence="5">3.1.13.4</ecNumber>
    </recommendedName>
</protein>
<comment type="similarity">
    <text evidence="4">Belongs to the CAF1 family.</text>
</comment>
<keyword evidence="6" id="KW-0963">Cytoplasm</keyword>
<organism evidence="18 19">
    <name type="scientific">Clydaea vesicula</name>
    <dbReference type="NCBI Taxonomy" id="447962"/>
    <lineage>
        <taxon>Eukaryota</taxon>
        <taxon>Fungi</taxon>
        <taxon>Fungi incertae sedis</taxon>
        <taxon>Chytridiomycota</taxon>
        <taxon>Chytridiomycota incertae sedis</taxon>
        <taxon>Chytridiomycetes</taxon>
        <taxon>Lobulomycetales</taxon>
        <taxon>Lobulomycetaceae</taxon>
        <taxon>Clydaea</taxon>
    </lineage>
</organism>
<dbReference type="Proteomes" id="UP001211065">
    <property type="component" value="Unassembled WGS sequence"/>
</dbReference>
<comment type="caution">
    <text evidence="18">The sequence shown here is derived from an EMBL/GenBank/DDBJ whole genome shotgun (WGS) entry which is preliminary data.</text>
</comment>
<dbReference type="GO" id="GO:0005634">
    <property type="term" value="C:nucleus"/>
    <property type="evidence" value="ECO:0007669"/>
    <property type="project" value="UniProtKB-SubCell"/>
</dbReference>
<accession>A0AAD5XZV6</accession>
<comment type="subcellular location">
    <subcellularLocation>
        <location evidence="3">Cytoplasm</location>
    </subcellularLocation>
    <subcellularLocation>
        <location evidence="2">Nucleus</location>
    </subcellularLocation>
</comment>
<evidence type="ECO:0000256" key="7">
    <source>
        <dbReference type="ARBA" id="ARBA00022491"/>
    </source>
</evidence>
<proteinExistence type="inferred from homology"/>
<evidence type="ECO:0000256" key="1">
    <source>
        <dbReference type="ARBA" id="ARBA00001663"/>
    </source>
</evidence>
<keyword evidence="12" id="KW-0810">Translation regulation</keyword>
<keyword evidence="15" id="KW-0943">RNA-mediated gene silencing</keyword>
<keyword evidence="10" id="KW-0378">Hydrolase</keyword>
<evidence type="ECO:0000256" key="2">
    <source>
        <dbReference type="ARBA" id="ARBA00004123"/>
    </source>
</evidence>
<dbReference type="GO" id="GO:0004535">
    <property type="term" value="F:poly(A)-specific ribonuclease activity"/>
    <property type="evidence" value="ECO:0007669"/>
    <property type="project" value="UniProtKB-EC"/>
</dbReference>
<dbReference type="InterPro" id="IPR036397">
    <property type="entry name" value="RNaseH_sf"/>
</dbReference>
<evidence type="ECO:0000256" key="13">
    <source>
        <dbReference type="ARBA" id="ARBA00022884"/>
    </source>
</evidence>
<evidence type="ECO:0000256" key="9">
    <source>
        <dbReference type="ARBA" id="ARBA00022723"/>
    </source>
</evidence>
<keyword evidence="14" id="KW-0805">Transcription regulation</keyword>
<evidence type="ECO:0000256" key="4">
    <source>
        <dbReference type="ARBA" id="ARBA00008372"/>
    </source>
</evidence>